<evidence type="ECO:0000313" key="3">
    <source>
        <dbReference type="EMBL" id="MEM5500544.1"/>
    </source>
</evidence>
<sequence length="74" mass="8286">MFSGLDDYIKIGLMLLVFGVVIYFLTRSRSKKKIGNAPTGTTGRASRIGRQEEVPEVAQKKKQPDQKWGRGSED</sequence>
<gene>
    <name evidence="3" type="ORF">WNY59_02970</name>
</gene>
<feature type="transmembrane region" description="Helical" evidence="2">
    <location>
        <begin position="7"/>
        <end position="25"/>
    </location>
</feature>
<name>A0ABU9T342_9HYPH</name>
<protein>
    <submittedName>
        <fullName evidence="3">Uncharacterized protein</fullName>
    </submittedName>
</protein>
<dbReference type="Proteomes" id="UP001477870">
    <property type="component" value="Unassembled WGS sequence"/>
</dbReference>
<feature type="compositionally biased region" description="Basic and acidic residues" evidence="1">
    <location>
        <begin position="49"/>
        <end position="74"/>
    </location>
</feature>
<comment type="caution">
    <text evidence="3">The sequence shown here is derived from an EMBL/GenBank/DDBJ whole genome shotgun (WGS) entry which is preliminary data.</text>
</comment>
<feature type="region of interest" description="Disordered" evidence="1">
    <location>
        <begin position="32"/>
        <end position="74"/>
    </location>
</feature>
<dbReference type="RefSeq" id="WP_342846805.1">
    <property type="nucleotide sequence ID" value="NZ_JBBMQO010000002.1"/>
</dbReference>
<proteinExistence type="predicted"/>
<keyword evidence="2" id="KW-0472">Membrane</keyword>
<organism evidence="3 4">
    <name type="scientific">Ahrensia kielensis</name>
    <dbReference type="NCBI Taxonomy" id="76980"/>
    <lineage>
        <taxon>Bacteria</taxon>
        <taxon>Pseudomonadati</taxon>
        <taxon>Pseudomonadota</taxon>
        <taxon>Alphaproteobacteria</taxon>
        <taxon>Hyphomicrobiales</taxon>
        <taxon>Ahrensiaceae</taxon>
        <taxon>Ahrensia</taxon>
    </lineage>
</organism>
<evidence type="ECO:0000256" key="2">
    <source>
        <dbReference type="SAM" id="Phobius"/>
    </source>
</evidence>
<evidence type="ECO:0000256" key="1">
    <source>
        <dbReference type="SAM" id="MobiDB-lite"/>
    </source>
</evidence>
<accession>A0ABU9T342</accession>
<keyword evidence="2" id="KW-0812">Transmembrane</keyword>
<reference evidence="3 4" key="1">
    <citation type="submission" date="2024-03" db="EMBL/GenBank/DDBJ databases">
        <title>Community enrichment and isolation of bacterial strains for fucoidan degradation.</title>
        <authorList>
            <person name="Sichert A."/>
        </authorList>
    </citation>
    <scope>NUCLEOTIDE SEQUENCE [LARGE SCALE GENOMIC DNA]</scope>
    <source>
        <strain evidence="3 4">AS62</strain>
    </source>
</reference>
<keyword evidence="4" id="KW-1185">Reference proteome</keyword>
<evidence type="ECO:0000313" key="4">
    <source>
        <dbReference type="Proteomes" id="UP001477870"/>
    </source>
</evidence>
<keyword evidence="2" id="KW-1133">Transmembrane helix</keyword>
<dbReference type="EMBL" id="JBBMQO010000002">
    <property type="protein sequence ID" value="MEM5500544.1"/>
    <property type="molecule type" value="Genomic_DNA"/>
</dbReference>